<protein>
    <recommendedName>
        <fullName evidence="3">Glycoside hydrolase family 19</fullName>
    </recommendedName>
</protein>
<dbReference type="InterPro" id="IPR023346">
    <property type="entry name" value="Lysozyme-like_dom_sf"/>
</dbReference>
<sequence>MITADLIRILNPRHPNPNAAADALQQAAVRFGLTHPESLAAWLANLSVESGFLPVRENMFYTNAARARTIFSQLRGHPDSAFIRNPQGMANIVYAGRLGNGSAASGDGWRYRGGGMIQTTGRNGYRKTGELIGLDLEAHPELLEQYGPAALAAAAYWTRLSSADRLARAGDIRGTRRAVNGPAMLHADEMMAAYQRILPLIRPAPRLLLVPKGGGEPGEWNGRDNPYGGVTLSDALSEQLRTVYPPGSGPHEYQGLRIWHRRNGDLVLERRPLK</sequence>
<keyword evidence="2" id="KW-1185">Reference proteome</keyword>
<dbReference type="Proteomes" id="UP000645517">
    <property type="component" value="Unassembled WGS sequence"/>
</dbReference>
<evidence type="ECO:0000313" key="2">
    <source>
        <dbReference type="Proteomes" id="UP000645517"/>
    </source>
</evidence>
<dbReference type="SUPFAM" id="SSF53955">
    <property type="entry name" value="Lysozyme-like"/>
    <property type="match status" value="1"/>
</dbReference>
<comment type="caution">
    <text evidence="1">The sequence shown here is derived from an EMBL/GenBank/DDBJ whole genome shotgun (WGS) entry which is preliminary data.</text>
</comment>
<dbReference type="RefSeq" id="WP_189054373.1">
    <property type="nucleotide sequence ID" value="NZ_BMOR01000002.1"/>
</dbReference>
<reference evidence="2" key="1">
    <citation type="journal article" date="2019" name="Int. J. Syst. Evol. Microbiol.">
        <title>The Global Catalogue of Microorganisms (GCM) 10K type strain sequencing project: providing services to taxonomists for standard genome sequencing and annotation.</title>
        <authorList>
            <consortium name="The Broad Institute Genomics Platform"/>
            <consortium name="The Broad Institute Genome Sequencing Center for Infectious Disease"/>
            <person name="Wu L."/>
            <person name="Ma J."/>
        </authorList>
    </citation>
    <scope>NUCLEOTIDE SEQUENCE [LARGE SCALE GENOMIC DNA]</scope>
    <source>
        <strain evidence="2">JCM 16918</strain>
    </source>
</reference>
<evidence type="ECO:0008006" key="3">
    <source>
        <dbReference type="Google" id="ProtNLM"/>
    </source>
</evidence>
<evidence type="ECO:0000313" key="1">
    <source>
        <dbReference type="EMBL" id="GGN32208.1"/>
    </source>
</evidence>
<dbReference type="InterPro" id="IPR052354">
    <property type="entry name" value="Cell_Wall_Dynamics_Protein"/>
</dbReference>
<dbReference type="PANTHER" id="PTHR34408:SF1">
    <property type="entry name" value="GLYCOSYL HYDROLASE FAMILY 19 DOMAIN-CONTAINING PROTEIN HI_1415"/>
    <property type="match status" value="1"/>
</dbReference>
<dbReference type="PANTHER" id="PTHR34408">
    <property type="entry name" value="FAMILY PROTEIN, PUTATIVE-RELATED"/>
    <property type="match status" value="1"/>
</dbReference>
<gene>
    <name evidence="1" type="ORF">GCM10010842_08670</name>
</gene>
<name>A0ABQ2IYV3_9DEIO</name>
<dbReference type="EMBL" id="BMOR01000002">
    <property type="protein sequence ID" value="GGN32208.1"/>
    <property type="molecule type" value="Genomic_DNA"/>
</dbReference>
<organism evidence="1 2">
    <name type="scientific">Deinococcus daejeonensis</name>
    <dbReference type="NCBI Taxonomy" id="1007098"/>
    <lineage>
        <taxon>Bacteria</taxon>
        <taxon>Thermotogati</taxon>
        <taxon>Deinococcota</taxon>
        <taxon>Deinococci</taxon>
        <taxon>Deinococcales</taxon>
        <taxon>Deinococcaceae</taxon>
        <taxon>Deinococcus</taxon>
    </lineage>
</organism>
<dbReference type="Gene3D" id="1.10.530.10">
    <property type="match status" value="1"/>
</dbReference>
<proteinExistence type="predicted"/>
<accession>A0ABQ2IYV3</accession>